<dbReference type="InterPro" id="IPR001525">
    <property type="entry name" value="C5_MeTfrase"/>
</dbReference>
<keyword evidence="2 5" id="KW-0489">Methyltransferase</keyword>
<dbReference type="RefSeq" id="WP_014768122.1">
    <property type="nucleotide sequence ID" value="NC_018001.1"/>
</dbReference>
<gene>
    <name evidence="5" type="ORF">Desfe_1366</name>
</gene>
<dbReference type="PANTHER" id="PTHR10629:SF52">
    <property type="entry name" value="DNA (CYTOSINE-5)-METHYLTRANSFERASE 1"/>
    <property type="match status" value="1"/>
</dbReference>
<dbReference type="Gene3D" id="3.90.120.10">
    <property type="entry name" value="DNA Methylase, subunit A, domain 2"/>
    <property type="match status" value="1"/>
</dbReference>
<dbReference type="KEGG" id="dfd:Desfe_1366"/>
<keyword evidence="4" id="KW-0949">S-adenosyl-L-methionine</keyword>
<dbReference type="SUPFAM" id="SSF53335">
    <property type="entry name" value="S-adenosyl-L-methionine-dependent methyltransferases"/>
    <property type="match status" value="1"/>
</dbReference>
<dbReference type="Gene3D" id="3.40.50.150">
    <property type="entry name" value="Vaccinia Virus protein VP39"/>
    <property type="match status" value="1"/>
</dbReference>
<name>I3XTF8_DESAM</name>
<evidence type="ECO:0000256" key="2">
    <source>
        <dbReference type="ARBA" id="ARBA00022603"/>
    </source>
</evidence>
<dbReference type="GO" id="GO:0003677">
    <property type="term" value="F:DNA binding"/>
    <property type="evidence" value="ECO:0007669"/>
    <property type="project" value="TreeGrafter"/>
</dbReference>
<dbReference type="InterPro" id="IPR050390">
    <property type="entry name" value="C5-Methyltransferase"/>
</dbReference>
<dbReference type="GO" id="GO:0044027">
    <property type="term" value="P:negative regulation of gene expression via chromosomal CpG island methylation"/>
    <property type="evidence" value="ECO:0007669"/>
    <property type="project" value="TreeGrafter"/>
</dbReference>
<dbReference type="PANTHER" id="PTHR10629">
    <property type="entry name" value="CYTOSINE-SPECIFIC METHYLTRANSFERASE"/>
    <property type="match status" value="1"/>
</dbReference>
<protein>
    <recommendedName>
        <fullName evidence="1">DNA (cytosine-5-)-methyltransferase</fullName>
        <ecNumber evidence="1">2.1.1.37</ecNumber>
    </recommendedName>
</protein>
<evidence type="ECO:0000313" key="6">
    <source>
        <dbReference type="Proteomes" id="UP000006175"/>
    </source>
</evidence>
<evidence type="ECO:0000256" key="4">
    <source>
        <dbReference type="ARBA" id="ARBA00022691"/>
    </source>
</evidence>
<dbReference type="PRINTS" id="PR00105">
    <property type="entry name" value="C5METTRFRASE"/>
</dbReference>
<dbReference type="GO" id="GO:0032259">
    <property type="term" value="P:methylation"/>
    <property type="evidence" value="ECO:0007669"/>
    <property type="project" value="UniProtKB-KW"/>
</dbReference>
<dbReference type="EC" id="2.1.1.37" evidence="1"/>
<evidence type="ECO:0000256" key="1">
    <source>
        <dbReference type="ARBA" id="ARBA00011975"/>
    </source>
</evidence>
<dbReference type="GeneID" id="13061773"/>
<dbReference type="OrthoDB" id="5033at2157"/>
<dbReference type="PROSITE" id="PS51679">
    <property type="entry name" value="SAM_MT_C5"/>
    <property type="match status" value="1"/>
</dbReference>
<reference evidence="5 6" key="1">
    <citation type="journal article" date="2012" name="J. Bacteriol.">
        <title>Complete Genome Sequence of Desulfurococcus fermentans, a Hyperthermophilic Cellulolytic Crenarchaeon Isolated from a Freshwater Hot Spring in Kamchatka, Russia.</title>
        <authorList>
            <person name="Susanti D."/>
            <person name="Johnson E.F."/>
            <person name="Rodriguez J.R."/>
            <person name="Anderson I."/>
            <person name="Perevalova A.A."/>
            <person name="Kyrpides N."/>
            <person name="Lucas S."/>
            <person name="Han J."/>
            <person name="Lapidus A."/>
            <person name="Cheng J.F."/>
            <person name="Goodwin L."/>
            <person name="Pitluck S."/>
            <person name="Mavrommatis K."/>
            <person name="Peters L."/>
            <person name="Land M.L."/>
            <person name="Hauser L."/>
            <person name="Gopalan V."/>
            <person name="Chan P.P."/>
            <person name="Lowe T.M."/>
            <person name="Atomi H."/>
            <person name="Bonch-Osmolovskaya E.A."/>
            <person name="Woyke T."/>
            <person name="Mukhopadhyay B."/>
        </authorList>
    </citation>
    <scope>NUCLEOTIDE SEQUENCE [LARGE SCALE GENOMIC DNA]</scope>
    <source>
        <strain evidence="5 6">DSM 16532</strain>
    </source>
</reference>
<dbReference type="Proteomes" id="UP000006175">
    <property type="component" value="Chromosome"/>
</dbReference>
<keyword evidence="6" id="KW-1185">Reference proteome</keyword>
<proteinExistence type="predicted"/>
<evidence type="ECO:0000313" key="5">
    <source>
        <dbReference type="EMBL" id="AFL67232.1"/>
    </source>
</evidence>
<dbReference type="AlphaFoldDB" id="I3XTF8"/>
<dbReference type="HOGENOM" id="CLU_006958_2_2_2"/>
<keyword evidence="3 5" id="KW-0808">Transferase</keyword>
<dbReference type="GO" id="GO:0003886">
    <property type="term" value="F:DNA (cytosine-5-)-methyltransferase activity"/>
    <property type="evidence" value="ECO:0007669"/>
    <property type="project" value="UniProtKB-EC"/>
</dbReference>
<dbReference type="EMBL" id="CP003321">
    <property type="protein sequence ID" value="AFL67232.1"/>
    <property type="molecule type" value="Genomic_DNA"/>
</dbReference>
<dbReference type="Pfam" id="PF00145">
    <property type="entry name" value="DNA_methylase"/>
    <property type="match status" value="1"/>
</dbReference>
<accession>I3XTF8</accession>
<dbReference type="eggNOG" id="arCOG04157">
    <property type="taxonomic scope" value="Archaea"/>
</dbReference>
<organism evidence="5 6">
    <name type="scientific">Desulfurococcus amylolyticus DSM 16532</name>
    <dbReference type="NCBI Taxonomy" id="768672"/>
    <lineage>
        <taxon>Archaea</taxon>
        <taxon>Thermoproteota</taxon>
        <taxon>Thermoprotei</taxon>
        <taxon>Desulfurococcales</taxon>
        <taxon>Desulfurococcaceae</taxon>
        <taxon>Desulfurococcus</taxon>
    </lineage>
</organism>
<dbReference type="REBASE" id="48962">
    <property type="entry name" value="M.Dfe16532ORF1366P"/>
</dbReference>
<dbReference type="InterPro" id="IPR029063">
    <property type="entry name" value="SAM-dependent_MTases_sf"/>
</dbReference>
<evidence type="ECO:0000256" key="3">
    <source>
        <dbReference type="ARBA" id="ARBA00022679"/>
    </source>
</evidence>
<sequence length="324" mass="36841">MKPVYKYIDVFSGAGGFSLGFHLTGRFKSLLAIDNFKPAALTYKTNFPHALVVNEDVKELDKELLTGMVKPDEIDVIIGSPPCEPFTGANPMRKKDPLDRLYSDPMGQLTLHFIRIVGYYRPKIFVMENVPAITEDGLRDALSIEFKRVGYEKIYFNALLAEDYETPSHRKRVFISNIPITPRKSSRRITVKEALSDLPEPGEAFPNHERPPDPPWRKLKRIHRLRWGEALIHYHGAEKSLPNMVKLNPNTIAPTVLGSSRFIHPFEDRFLTVREQARLMGFTDTFVFIGGRDEQYNMVGEAVPAPLAKAIAWYLAGKLDEEVT</sequence>